<name>A0A9D1R6A3_9FIRM</name>
<evidence type="ECO:0000313" key="2">
    <source>
        <dbReference type="Proteomes" id="UP000824265"/>
    </source>
</evidence>
<dbReference type="EMBL" id="DXGH01000038">
    <property type="protein sequence ID" value="HIW81293.1"/>
    <property type="molecule type" value="Genomic_DNA"/>
</dbReference>
<reference evidence="1" key="2">
    <citation type="submission" date="2021-04" db="EMBL/GenBank/DDBJ databases">
        <authorList>
            <person name="Gilroy R."/>
        </authorList>
    </citation>
    <scope>NUCLEOTIDE SEQUENCE</scope>
    <source>
        <strain evidence="1">CHK195-6426</strain>
    </source>
</reference>
<dbReference type="CDD" id="cd03143">
    <property type="entry name" value="A4_beta-galactosidase_middle_domain"/>
    <property type="match status" value="1"/>
</dbReference>
<comment type="caution">
    <text evidence="1">The sequence shown here is derived from an EMBL/GenBank/DDBJ whole genome shotgun (WGS) entry which is preliminary data.</text>
</comment>
<protein>
    <recommendedName>
        <fullName evidence="3">Beta-galactosidase</fullName>
    </recommendedName>
</protein>
<dbReference type="AlphaFoldDB" id="A0A9D1R6A3"/>
<reference evidence="1" key="1">
    <citation type="journal article" date="2021" name="PeerJ">
        <title>Extensive microbial diversity within the chicken gut microbiome revealed by metagenomics and culture.</title>
        <authorList>
            <person name="Gilroy R."/>
            <person name="Ravi A."/>
            <person name="Getino M."/>
            <person name="Pursley I."/>
            <person name="Horton D.L."/>
            <person name="Alikhan N.F."/>
            <person name="Baker D."/>
            <person name="Gharbi K."/>
            <person name="Hall N."/>
            <person name="Watson M."/>
            <person name="Adriaenssens E.M."/>
            <person name="Foster-Nyarko E."/>
            <person name="Jarju S."/>
            <person name="Secka A."/>
            <person name="Antonio M."/>
            <person name="Oren A."/>
            <person name="Chaudhuri R.R."/>
            <person name="La Ragione R."/>
            <person name="Hildebrand F."/>
            <person name="Pallen M.J."/>
        </authorList>
    </citation>
    <scope>NUCLEOTIDE SEQUENCE</scope>
    <source>
        <strain evidence="1">CHK195-6426</strain>
    </source>
</reference>
<dbReference type="SUPFAM" id="SSF52317">
    <property type="entry name" value="Class I glutamine amidotransferase-like"/>
    <property type="match status" value="1"/>
</dbReference>
<proteinExistence type="predicted"/>
<accession>A0A9D1R6A3</accession>
<dbReference type="InterPro" id="IPR029062">
    <property type="entry name" value="Class_I_gatase-like"/>
</dbReference>
<sequence length="704" mass="80942">MISSRSKKPFINIWFGNFYCPAYDDKDFVDQMMGQIAQLGFTDVMLDAKAWEDFRDRYETGALSPYVEMQEYMQKSAKKHGLGHNFLALYLNGDNLYPRIRFSPPIFGEEIINREGRPGHWYKYWSEYAQLSMVNHVQRLMKQYGQNYTCCLNKGKEVLPLCSMWDPVAAMSFDQDGRNRYVAYLKRIYKGDIQRFNEAYQTGFYSFEELEPKDYWFTFSYDKTHPFGPEDIKKASPRFYMWRDNAFWKMEELKNYFKAMQEKLKKIDDRIFLFPGMTQWGYFFNVDGNRLVDQDADFSDLWDTAVRGIDIYALADYVDCCHFLTVPVTPDGKPDPYAVSCQHSMMRVMNEGKTNLGGIYWGRFLYQDVYEFLTPCELIGVMAAAGVEGYSSYGINGLDDGGVLNRMDESFLKSLKTGNEWLARVIPLRKGDRKKEAALLFPSAMAGIEPFEVEGNKIRRLDLLGWYRLLCDLGYQVDVIDKGVVKKGGLASYKILVLPSDDCYCLCADKELEEKIREWTQKGGALLHGPEDALCENVFGIKGEDCPRQPYQYDVTIIAQGNCFQSYSKGEVLARYVNSRRPCVVKNKMGQGTVYSFGVQMGASYACQNIPHVPYDQKNAEMYPLILSGTKLFEAILSAHCRPERIVKGRNIETGEFENGCFIINHSSAPLKLPHTEGKKDFQYPVGGDILLPRSAVWICKKMN</sequence>
<dbReference type="Gene3D" id="3.40.50.880">
    <property type="match status" value="1"/>
</dbReference>
<evidence type="ECO:0000313" key="1">
    <source>
        <dbReference type="EMBL" id="HIW81293.1"/>
    </source>
</evidence>
<evidence type="ECO:0008006" key="3">
    <source>
        <dbReference type="Google" id="ProtNLM"/>
    </source>
</evidence>
<dbReference type="Proteomes" id="UP000824265">
    <property type="component" value="Unassembled WGS sequence"/>
</dbReference>
<dbReference type="Gene3D" id="3.20.20.80">
    <property type="entry name" value="Glycosidases"/>
    <property type="match status" value="1"/>
</dbReference>
<gene>
    <name evidence="1" type="ORF">H9742_07140</name>
</gene>
<organism evidence="1 2">
    <name type="scientific">Candidatus Acetatifactor stercoripullorum</name>
    <dbReference type="NCBI Taxonomy" id="2838414"/>
    <lineage>
        <taxon>Bacteria</taxon>
        <taxon>Bacillati</taxon>
        <taxon>Bacillota</taxon>
        <taxon>Clostridia</taxon>
        <taxon>Lachnospirales</taxon>
        <taxon>Lachnospiraceae</taxon>
        <taxon>Acetatifactor</taxon>
    </lineage>
</organism>